<name>A0AAU9S7V2_THLAR</name>
<evidence type="ECO:0000313" key="2">
    <source>
        <dbReference type="EMBL" id="CAH2057803.1"/>
    </source>
</evidence>
<dbReference type="AlphaFoldDB" id="A0AAU9S7V2"/>
<feature type="domain" description="C2" evidence="1">
    <location>
        <begin position="1"/>
        <end position="111"/>
    </location>
</feature>
<dbReference type="SUPFAM" id="SSF49562">
    <property type="entry name" value="C2 domain (Calcium/lipid-binding domain, CaLB)"/>
    <property type="match status" value="1"/>
</dbReference>
<accession>A0AAU9S7V2</accession>
<evidence type="ECO:0000313" key="3">
    <source>
        <dbReference type="Proteomes" id="UP000836841"/>
    </source>
</evidence>
<dbReference type="PANTHER" id="PTHR32246:SF17">
    <property type="entry name" value="BON1-ASSOCIATED PROTEIN 2"/>
    <property type="match status" value="1"/>
</dbReference>
<dbReference type="PANTHER" id="PTHR32246">
    <property type="entry name" value="INGRESSION PROTEIN FIC1"/>
    <property type="match status" value="1"/>
</dbReference>
<keyword evidence="3" id="KW-1185">Reference proteome</keyword>
<dbReference type="CDD" id="cd04051">
    <property type="entry name" value="C2_SRC2_like"/>
    <property type="match status" value="1"/>
</dbReference>
<dbReference type="EMBL" id="OU466860">
    <property type="protein sequence ID" value="CAH2057803.1"/>
    <property type="molecule type" value="Genomic_DNA"/>
</dbReference>
<protein>
    <recommendedName>
        <fullName evidence="1">C2 domain-containing protein</fullName>
    </recommendedName>
</protein>
<dbReference type="InterPro" id="IPR000008">
    <property type="entry name" value="C2_dom"/>
</dbReference>
<evidence type="ECO:0000259" key="1">
    <source>
        <dbReference type="PROSITE" id="PS50004"/>
    </source>
</evidence>
<reference evidence="2 3" key="1">
    <citation type="submission" date="2022-03" db="EMBL/GenBank/DDBJ databases">
        <authorList>
            <person name="Nunn A."/>
            <person name="Chopra R."/>
            <person name="Nunn A."/>
            <person name="Contreras Garrido A."/>
        </authorList>
    </citation>
    <scope>NUCLEOTIDE SEQUENCE [LARGE SCALE GENOMIC DNA]</scope>
</reference>
<proteinExistence type="predicted"/>
<dbReference type="Proteomes" id="UP000836841">
    <property type="component" value="Chromosome 4"/>
</dbReference>
<dbReference type="PROSITE" id="PS50004">
    <property type="entry name" value="C2"/>
    <property type="match status" value="1"/>
</dbReference>
<sequence length="217" mass="23512">MSYSSMRRSLEIVLISAEGLKVDRKPVKKKTFGVVRIDQEYKFSELDQQGGSYPVWNQKMEMEMAINGSVRFISVEVKYRTSGGAEKIVGCAKIPVTDFMGGFAPQGHLNFLSYRLRDEHGDKSGIVNVSIMVKPDGTDIKPSSSLAVATQDYAACSSQANGQMWGTRKTSSSMAVTAGYGGRVVTGVPVLTTTRSCLVVRGVLPSPWESGSNPRSA</sequence>
<organism evidence="2 3">
    <name type="scientific">Thlaspi arvense</name>
    <name type="common">Field penny-cress</name>
    <dbReference type="NCBI Taxonomy" id="13288"/>
    <lineage>
        <taxon>Eukaryota</taxon>
        <taxon>Viridiplantae</taxon>
        <taxon>Streptophyta</taxon>
        <taxon>Embryophyta</taxon>
        <taxon>Tracheophyta</taxon>
        <taxon>Spermatophyta</taxon>
        <taxon>Magnoliopsida</taxon>
        <taxon>eudicotyledons</taxon>
        <taxon>Gunneridae</taxon>
        <taxon>Pentapetalae</taxon>
        <taxon>rosids</taxon>
        <taxon>malvids</taxon>
        <taxon>Brassicales</taxon>
        <taxon>Brassicaceae</taxon>
        <taxon>Thlaspideae</taxon>
        <taxon>Thlaspi</taxon>
    </lineage>
</organism>
<dbReference type="Gene3D" id="2.60.40.150">
    <property type="entry name" value="C2 domain"/>
    <property type="match status" value="1"/>
</dbReference>
<dbReference type="Pfam" id="PF00168">
    <property type="entry name" value="C2"/>
    <property type="match status" value="1"/>
</dbReference>
<gene>
    <name evidence="2" type="ORF">TAV2_LOCUS14175</name>
</gene>
<dbReference type="InterPro" id="IPR044750">
    <property type="entry name" value="C2_SRC2/BAP"/>
</dbReference>
<dbReference type="GO" id="GO:0006952">
    <property type="term" value="P:defense response"/>
    <property type="evidence" value="ECO:0007669"/>
    <property type="project" value="InterPro"/>
</dbReference>
<dbReference type="InterPro" id="IPR035892">
    <property type="entry name" value="C2_domain_sf"/>
</dbReference>
<dbReference type="SMART" id="SM00239">
    <property type="entry name" value="C2"/>
    <property type="match status" value="1"/>
</dbReference>